<evidence type="ECO:0000256" key="1">
    <source>
        <dbReference type="SAM" id="MobiDB-lite"/>
    </source>
</evidence>
<evidence type="ECO:0000313" key="3">
    <source>
        <dbReference type="Proteomes" id="UP000242917"/>
    </source>
</evidence>
<keyword evidence="2" id="KW-0614">Plasmid</keyword>
<feature type="compositionally biased region" description="Basic and acidic residues" evidence="1">
    <location>
        <begin position="34"/>
        <end position="53"/>
    </location>
</feature>
<dbReference type="EMBL" id="CP019157">
    <property type="protein sequence ID" value="AUG49515.1"/>
    <property type="molecule type" value="Genomic_DNA"/>
</dbReference>
<dbReference type="Proteomes" id="UP000242917">
    <property type="component" value="Plasmid pNYT2"/>
</dbReference>
<gene>
    <name evidence="2" type="ORF">BVU17_18185</name>
</gene>
<accession>A0A2H5A479</accession>
<organism evidence="2 3">
    <name type="scientific">Haloarcula taiwanensis</name>
    <dbReference type="NCBI Taxonomy" id="1932004"/>
    <lineage>
        <taxon>Archaea</taxon>
        <taxon>Methanobacteriati</taxon>
        <taxon>Methanobacteriota</taxon>
        <taxon>Stenosarchaea group</taxon>
        <taxon>Halobacteria</taxon>
        <taxon>Halobacteriales</taxon>
        <taxon>Haloarculaceae</taxon>
        <taxon>Haloarcula</taxon>
    </lineage>
</organism>
<feature type="region of interest" description="Disordered" evidence="1">
    <location>
        <begin position="32"/>
        <end position="93"/>
    </location>
</feature>
<protein>
    <submittedName>
        <fullName evidence="2">Uncharacterized protein</fullName>
    </submittedName>
</protein>
<reference evidence="2 3" key="1">
    <citation type="submission" date="2017-01" db="EMBL/GenBank/DDBJ databases">
        <title>A Red Light-Sensitive Sensory Rhodopsin I From Haloarcula taiwanensis, A New Haloarchaeon Isolated From Taiwan.</title>
        <authorList>
            <person name="Yang C.-S."/>
            <person name="Han Y.-A."/>
            <person name="Chen P.-C."/>
            <person name="Ng W.V."/>
            <person name="Chen T.-W."/>
        </authorList>
    </citation>
    <scope>NUCLEOTIDE SEQUENCE [LARGE SCALE GENOMIC DNA]</scope>
    <source>
        <strain evidence="2 3">Taiwanensis</strain>
        <plasmid evidence="2 3">pNYT2</plasmid>
    </source>
</reference>
<dbReference type="AlphaFoldDB" id="A0A2H5A479"/>
<sequence length="157" mass="18047">MATSPTAASMTAPQPEMLICIHRLLCSRARVQRQPHDQRRQEHDERLFRRQSENHCTTASQCASPDERRRRAPEESAGIHATEKAAHQSRRQPGRAAFEPLDRVGCLCQHRRVLADHVEHHPDDGPAGHRCRRHVWHRLTSTLSAVLARYVRLMCSF</sequence>
<keyword evidence="3" id="KW-1185">Reference proteome</keyword>
<name>A0A2H5A479_9EURY</name>
<feature type="compositionally biased region" description="Basic and acidic residues" evidence="1">
    <location>
        <begin position="65"/>
        <end position="74"/>
    </location>
</feature>
<proteinExistence type="predicted"/>
<geneLocation type="plasmid" evidence="2 3">
    <name>pNYT2</name>
</geneLocation>
<evidence type="ECO:0000313" key="2">
    <source>
        <dbReference type="EMBL" id="AUG49515.1"/>
    </source>
</evidence>
<dbReference type="KEGG" id="hta:BVU17_18185"/>
<feature type="compositionally biased region" description="Polar residues" evidence="1">
    <location>
        <begin position="54"/>
        <end position="63"/>
    </location>
</feature>